<accession>A0ABV3HFY7</accession>
<evidence type="ECO:0000256" key="6">
    <source>
        <dbReference type="SAM" id="MobiDB-lite"/>
    </source>
</evidence>
<name>A0ABV3HFY7_9ACTN</name>
<organism evidence="9 10">
    <name type="scientific">Nonomuraea bangladeshensis</name>
    <dbReference type="NCBI Taxonomy" id="404385"/>
    <lineage>
        <taxon>Bacteria</taxon>
        <taxon>Bacillati</taxon>
        <taxon>Actinomycetota</taxon>
        <taxon>Actinomycetes</taxon>
        <taxon>Streptosporangiales</taxon>
        <taxon>Streptosporangiaceae</taxon>
        <taxon>Nonomuraea</taxon>
    </lineage>
</organism>
<keyword evidence="7" id="KW-1133">Transmembrane helix</keyword>
<dbReference type="Gene3D" id="1.20.810.10">
    <property type="entry name" value="Cytochrome Bc1 Complex, Chain C"/>
    <property type="match status" value="1"/>
</dbReference>
<feature type="transmembrane region" description="Helical" evidence="7">
    <location>
        <begin position="172"/>
        <end position="193"/>
    </location>
</feature>
<evidence type="ECO:0000256" key="4">
    <source>
        <dbReference type="ARBA" id="ARBA00029351"/>
    </source>
</evidence>
<dbReference type="PANTHER" id="PTHR19271">
    <property type="entry name" value="CYTOCHROME B"/>
    <property type="match status" value="1"/>
</dbReference>
<feature type="transmembrane region" description="Helical" evidence="7">
    <location>
        <begin position="75"/>
        <end position="95"/>
    </location>
</feature>
<dbReference type="PANTHER" id="PTHR19271:SF16">
    <property type="entry name" value="CYTOCHROME B"/>
    <property type="match status" value="1"/>
</dbReference>
<feature type="region of interest" description="Disordered" evidence="6">
    <location>
        <begin position="453"/>
        <end position="490"/>
    </location>
</feature>
<comment type="cofactor">
    <cofactor evidence="1">
        <name>heme</name>
        <dbReference type="ChEBI" id="CHEBI:30413"/>
    </cofactor>
</comment>
<sequence>MILRLLGRAGWRWVDGRLRAAEITRTALAKVFPDHWTFMLGEIALYSFVTLVATGVFLSFFFVPSTAETIYGGSYAPLHGASLSAAYASAVELSFDVRGGLLFRQVHHWSALIFLGAIAAHACRIFFTGAFRKPREINWLVGVTLLLTSLANGFVGYSLLDDLLSGTGLRIGYSIALSVPVVGSWAAFLLFGGEFPGDLIISRLYGLHVLLLPALIATLIAAHMAILIRQKHTHFPGPGRRDSNVVGSKMWPTYAFRSLALLSGVLAVTFGLGGLAQINPVWIWGPFKPANATTPGQPDFYMGWVEGMIRLFPAAEFRVFGYLVPSPFLPAVALPLLMVLVMYAWPWLDRLVTGDRGRHHVDARVRDRPGRTAVGAWAVAQTGLLLFAASDDLIARWLKAPVEDVVAVLRIAVLAVPPVIGAVAYVLARALRAHPESRLMTLEPRYVGEALGLSRARPPRRPAPGRLGHRPDVPAEDAPRVAEAGGRHAG</sequence>
<comment type="caution">
    <text evidence="9">The sequence shown here is derived from an EMBL/GenBank/DDBJ whole genome shotgun (WGS) entry which is preliminary data.</text>
</comment>
<evidence type="ECO:0000313" key="10">
    <source>
        <dbReference type="Proteomes" id="UP001552427"/>
    </source>
</evidence>
<feature type="domain" description="Cytochrome b/b6 N-terminal region profile" evidence="8">
    <location>
        <begin position="10"/>
        <end position="236"/>
    </location>
</feature>
<keyword evidence="7" id="KW-0812">Transmembrane</keyword>
<evidence type="ECO:0000256" key="7">
    <source>
        <dbReference type="SAM" id="Phobius"/>
    </source>
</evidence>
<feature type="transmembrane region" description="Helical" evidence="7">
    <location>
        <begin position="328"/>
        <end position="348"/>
    </location>
</feature>
<feature type="transmembrane region" description="Helical" evidence="7">
    <location>
        <begin position="139"/>
        <end position="160"/>
    </location>
</feature>
<gene>
    <name evidence="9" type="ORF">AB0K40_38510</name>
</gene>
<feature type="transmembrane region" description="Helical" evidence="7">
    <location>
        <begin position="107"/>
        <end position="127"/>
    </location>
</feature>
<feature type="compositionally biased region" description="Basic and acidic residues" evidence="6">
    <location>
        <begin position="469"/>
        <end position="480"/>
    </location>
</feature>
<dbReference type="PROSITE" id="PS51002">
    <property type="entry name" value="CYTB_NTER"/>
    <property type="match status" value="1"/>
</dbReference>
<feature type="transmembrane region" description="Helical" evidence="7">
    <location>
        <begin position="205"/>
        <end position="228"/>
    </location>
</feature>
<keyword evidence="7" id="KW-0472">Membrane</keyword>
<feature type="transmembrane region" description="Helical" evidence="7">
    <location>
        <begin position="408"/>
        <end position="428"/>
    </location>
</feature>
<dbReference type="Pfam" id="PF13631">
    <property type="entry name" value="Cytochrom_B_N_2"/>
    <property type="match status" value="1"/>
</dbReference>
<dbReference type="Proteomes" id="UP001552427">
    <property type="component" value="Unassembled WGS sequence"/>
</dbReference>
<evidence type="ECO:0000256" key="1">
    <source>
        <dbReference type="ARBA" id="ARBA00001971"/>
    </source>
</evidence>
<feature type="transmembrane region" description="Helical" evidence="7">
    <location>
        <begin position="259"/>
        <end position="278"/>
    </location>
</feature>
<dbReference type="InterPro" id="IPR027387">
    <property type="entry name" value="Cytb/b6-like_sf"/>
</dbReference>
<protein>
    <recommendedName>
        <fullName evidence="3">Cytochrome bc1 complex cytochrome b subunit</fullName>
        <ecNumber evidence="2">7.1.1.8</ecNumber>
    </recommendedName>
    <alternativeName>
        <fullName evidence="5">Cytochrome bc1 reductase complex subunit QcrB</fullName>
    </alternativeName>
</protein>
<evidence type="ECO:0000256" key="2">
    <source>
        <dbReference type="ARBA" id="ARBA00012951"/>
    </source>
</evidence>
<evidence type="ECO:0000256" key="3">
    <source>
        <dbReference type="ARBA" id="ARBA00016116"/>
    </source>
</evidence>
<dbReference type="InterPro" id="IPR005797">
    <property type="entry name" value="Cyt_b/b6_N"/>
</dbReference>
<reference evidence="9 10" key="1">
    <citation type="submission" date="2024-06" db="EMBL/GenBank/DDBJ databases">
        <title>The Natural Products Discovery Center: Release of the First 8490 Sequenced Strains for Exploring Actinobacteria Biosynthetic Diversity.</title>
        <authorList>
            <person name="Kalkreuter E."/>
            <person name="Kautsar S.A."/>
            <person name="Yang D."/>
            <person name="Bader C.D."/>
            <person name="Teijaro C.N."/>
            <person name="Fluegel L."/>
            <person name="Davis C.M."/>
            <person name="Simpson J.R."/>
            <person name="Lauterbach L."/>
            <person name="Steele A.D."/>
            <person name="Gui C."/>
            <person name="Meng S."/>
            <person name="Li G."/>
            <person name="Viehrig K."/>
            <person name="Ye F."/>
            <person name="Su P."/>
            <person name="Kiefer A.F."/>
            <person name="Nichols A."/>
            <person name="Cepeda A.J."/>
            <person name="Yan W."/>
            <person name="Fan B."/>
            <person name="Jiang Y."/>
            <person name="Adhikari A."/>
            <person name="Zheng C.-J."/>
            <person name="Schuster L."/>
            <person name="Cowan T.M."/>
            <person name="Smanski M.J."/>
            <person name="Chevrette M.G."/>
            <person name="De Carvalho L.P.S."/>
            <person name="Shen B."/>
        </authorList>
    </citation>
    <scope>NUCLEOTIDE SEQUENCE [LARGE SCALE GENOMIC DNA]</scope>
    <source>
        <strain evidence="9 10">NPDC049574</strain>
    </source>
</reference>
<evidence type="ECO:0000313" key="9">
    <source>
        <dbReference type="EMBL" id="MEV4291432.1"/>
    </source>
</evidence>
<dbReference type="RefSeq" id="WP_364459994.1">
    <property type="nucleotide sequence ID" value="NZ_JBFARM010000014.1"/>
</dbReference>
<dbReference type="SUPFAM" id="SSF81342">
    <property type="entry name" value="Transmembrane di-heme cytochromes"/>
    <property type="match status" value="1"/>
</dbReference>
<dbReference type="EC" id="7.1.1.8" evidence="2"/>
<dbReference type="InterPro" id="IPR016174">
    <property type="entry name" value="Di-haem_cyt_TM"/>
</dbReference>
<feature type="transmembrane region" description="Helical" evidence="7">
    <location>
        <begin position="43"/>
        <end position="63"/>
    </location>
</feature>
<evidence type="ECO:0000259" key="8">
    <source>
        <dbReference type="PROSITE" id="PS51002"/>
    </source>
</evidence>
<comment type="catalytic activity">
    <reaction evidence="4">
        <text>a quinol + 2 Fe(III)-[cytochrome c](out) = a quinone + 2 Fe(II)-[cytochrome c](out) + 2 H(+)(out)</text>
        <dbReference type="Rhea" id="RHEA:11484"/>
        <dbReference type="Rhea" id="RHEA-COMP:10350"/>
        <dbReference type="Rhea" id="RHEA-COMP:14399"/>
        <dbReference type="ChEBI" id="CHEBI:15378"/>
        <dbReference type="ChEBI" id="CHEBI:24646"/>
        <dbReference type="ChEBI" id="CHEBI:29033"/>
        <dbReference type="ChEBI" id="CHEBI:29034"/>
        <dbReference type="ChEBI" id="CHEBI:132124"/>
        <dbReference type="EC" id="7.1.1.8"/>
    </reaction>
</comment>
<dbReference type="EMBL" id="JBFARM010000014">
    <property type="protein sequence ID" value="MEV4291432.1"/>
    <property type="molecule type" value="Genomic_DNA"/>
</dbReference>
<evidence type="ECO:0000256" key="5">
    <source>
        <dbReference type="ARBA" id="ARBA00029568"/>
    </source>
</evidence>
<proteinExistence type="predicted"/>
<keyword evidence="10" id="KW-1185">Reference proteome</keyword>